<sequence length="86" mass="9174">MASRKVRLFVMNLESESGVNPVTGGLPLFQALLVLGLSMINYGLQTPSFEGDSIVIVGMMIGFTAAIGTLLCSLPDPKVMRDEEGK</sequence>
<evidence type="ECO:0000313" key="2">
    <source>
        <dbReference type="EMBL" id="KAJ8060615.1"/>
    </source>
</evidence>
<dbReference type="AlphaFoldDB" id="A0A9X0DFJ0"/>
<comment type="caution">
    <text evidence="2">The sequence shown here is derived from an EMBL/GenBank/DDBJ whole genome shotgun (WGS) entry which is preliminary data.</text>
</comment>
<feature type="transmembrane region" description="Helical" evidence="1">
    <location>
        <begin position="21"/>
        <end position="42"/>
    </location>
</feature>
<proteinExistence type="predicted"/>
<dbReference type="EMBL" id="JAPEIS010000013">
    <property type="protein sequence ID" value="KAJ8060615.1"/>
    <property type="molecule type" value="Genomic_DNA"/>
</dbReference>
<gene>
    <name evidence="2" type="ORF">OCU04_010925</name>
</gene>
<dbReference type="Proteomes" id="UP001152300">
    <property type="component" value="Unassembled WGS sequence"/>
</dbReference>
<accession>A0A9X0DFJ0</accession>
<reference evidence="2" key="1">
    <citation type="submission" date="2022-11" db="EMBL/GenBank/DDBJ databases">
        <title>Genome Resource of Sclerotinia nivalis Strain SnTB1, a Plant Pathogen Isolated from American Ginseng.</title>
        <authorList>
            <person name="Fan S."/>
        </authorList>
    </citation>
    <scope>NUCLEOTIDE SEQUENCE</scope>
    <source>
        <strain evidence="2">SnTB1</strain>
    </source>
</reference>
<keyword evidence="1" id="KW-0472">Membrane</keyword>
<organism evidence="2 3">
    <name type="scientific">Sclerotinia nivalis</name>
    <dbReference type="NCBI Taxonomy" id="352851"/>
    <lineage>
        <taxon>Eukaryota</taxon>
        <taxon>Fungi</taxon>
        <taxon>Dikarya</taxon>
        <taxon>Ascomycota</taxon>
        <taxon>Pezizomycotina</taxon>
        <taxon>Leotiomycetes</taxon>
        <taxon>Helotiales</taxon>
        <taxon>Sclerotiniaceae</taxon>
        <taxon>Sclerotinia</taxon>
    </lineage>
</organism>
<feature type="transmembrane region" description="Helical" evidence="1">
    <location>
        <begin position="54"/>
        <end position="74"/>
    </location>
</feature>
<keyword evidence="1" id="KW-0812">Transmembrane</keyword>
<keyword evidence="3" id="KW-1185">Reference proteome</keyword>
<name>A0A9X0DFJ0_9HELO</name>
<evidence type="ECO:0000313" key="3">
    <source>
        <dbReference type="Proteomes" id="UP001152300"/>
    </source>
</evidence>
<evidence type="ECO:0000256" key="1">
    <source>
        <dbReference type="SAM" id="Phobius"/>
    </source>
</evidence>
<protein>
    <submittedName>
        <fullName evidence="2">Uncharacterized protein</fullName>
    </submittedName>
</protein>
<keyword evidence="1" id="KW-1133">Transmembrane helix</keyword>